<reference evidence="2" key="1">
    <citation type="submission" date="2016-12" db="EMBL/GenBank/DDBJ databases">
        <title>The genomes of Aspergillus section Nigri reveals drivers in fungal speciation.</title>
        <authorList>
            <consortium name="DOE Joint Genome Institute"/>
            <person name="Vesth T.C."/>
            <person name="Nybo J."/>
            <person name="Theobald S."/>
            <person name="Brandl J."/>
            <person name="Frisvad J.C."/>
            <person name="Nielsen K.F."/>
            <person name="Lyhne E.K."/>
            <person name="Kogle M.E."/>
            <person name="Kuo A."/>
            <person name="Riley R."/>
            <person name="Clum A."/>
            <person name="Nolan M."/>
            <person name="Lipzen A."/>
            <person name="Salamov A."/>
            <person name="Henrissat B."/>
            <person name="Wiebenga A."/>
            <person name="De vries R.P."/>
            <person name="Grigoriev I.V."/>
            <person name="Mortensen U.H."/>
            <person name="Andersen M.R."/>
            <person name="Baker S.E."/>
        </authorList>
    </citation>
    <scope>NUCLEOTIDE SEQUENCE</scope>
    <source>
        <strain evidence="2">IBT 28561</strain>
    </source>
</reference>
<proteinExistence type="predicted"/>
<dbReference type="InterPro" id="IPR029167">
    <property type="entry name" value="Mug117"/>
</dbReference>
<evidence type="ECO:0000313" key="2">
    <source>
        <dbReference type="EMBL" id="PKY07527.1"/>
    </source>
</evidence>
<sequence length="158" mass="16995">MQLSTIIFAATAFLSGSALAMPGQLFQRSSVSFFNGEKSIVAEVEEDLLTARDLLQTRTEGDIDCKGSAFCERLGSSCDDAYRKVVPGNTYSAYLDDSDTGTCSGTCGLFVSGDRCSATGQELQEAYDEIRSKGSCTHCGRKEMKDGCFIKIDRVTGC</sequence>
<gene>
    <name evidence="2" type="ORF">P168DRAFT_279494</name>
</gene>
<keyword evidence="3" id="KW-1185">Reference proteome</keyword>
<dbReference type="Proteomes" id="UP000234254">
    <property type="component" value="Unassembled WGS sequence"/>
</dbReference>
<keyword evidence="1" id="KW-0732">Signal</keyword>
<name>A0A2I1DCC2_ASPC2</name>
<dbReference type="GeneID" id="36543313"/>
<comment type="caution">
    <text evidence="2">The sequence shown here is derived from an EMBL/GenBank/DDBJ whole genome shotgun (WGS) entry which is preliminary data.</text>
</comment>
<evidence type="ECO:0000256" key="1">
    <source>
        <dbReference type="SAM" id="SignalP"/>
    </source>
</evidence>
<dbReference type="Pfam" id="PF15474">
    <property type="entry name" value="MU117"/>
    <property type="match status" value="1"/>
</dbReference>
<feature type="signal peptide" evidence="1">
    <location>
        <begin position="1"/>
        <end position="20"/>
    </location>
</feature>
<dbReference type="AlphaFoldDB" id="A0A2I1DCC2"/>
<dbReference type="RefSeq" id="XP_024696121.1">
    <property type="nucleotide sequence ID" value="XM_024835789.1"/>
</dbReference>
<dbReference type="VEuPathDB" id="FungiDB:P168DRAFT_279494"/>
<dbReference type="EMBL" id="MSFM01000002">
    <property type="protein sequence ID" value="PKY07527.1"/>
    <property type="molecule type" value="Genomic_DNA"/>
</dbReference>
<protein>
    <submittedName>
        <fullName evidence="2">Uncharacterized protein</fullName>
    </submittedName>
</protein>
<evidence type="ECO:0000313" key="3">
    <source>
        <dbReference type="Proteomes" id="UP000234254"/>
    </source>
</evidence>
<organism evidence="2 3">
    <name type="scientific">Aspergillus campestris (strain IBT 28561)</name>
    <dbReference type="NCBI Taxonomy" id="1392248"/>
    <lineage>
        <taxon>Eukaryota</taxon>
        <taxon>Fungi</taxon>
        <taxon>Dikarya</taxon>
        <taxon>Ascomycota</taxon>
        <taxon>Pezizomycotina</taxon>
        <taxon>Eurotiomycetes</taxon>
        <taxon>Eurotiomycetidae</taxon>
        <taxon>Eurotiales</taxon>
        <taxon>Aspergillaceae</taxon>
        <taxon>Aspergillus</taxon>
        <taxon>Aspergillus subgen. Circumdati</taxon>
    </lineage>
</organism>
<feature type="chain" id="PRO_5014166858" evidence="1">
    <location>
        <begin position="21"/>
        <end position="158"/>
    </location>
</feature>
<dbReference type="OrthoDB" id="1896086at2759"/>
<accession>A0A2I1DCC2</accession>